<proteinExistence type="predicted"/>
<name>A0A073ICE7_9SPIT</name>
<accession>A0A073ICE7</accession>
<sequence>MEEKVPVFRKNLVEIKIPAVRQNLKGTKAYAVRENLKNLKSSHFRVKNKFKHMSDSIKQTIKMELMENQIQQMPPCEYEYMKKDMVWIADQELYLKIRNLQIDYIISELEKKTLPENIIREFFNIQDMENQIQDAMTFILQNEEEYDYWLKQTDTLFENMEILPSK</sequence>
<dbReference type="Proteomes" id="UP000053232">
    <property type="component" value="Unassembled WGS sequence"/>
</dbReference>
<reference evidence="2" key="1">
    <citation type="journal article" date="2014" name="Cell">
        <title>The Architecture of a Scrambled Genome Reveals Massive Levels of Genomic Rearrangement during Development.</title>
        <authorList>
            <person name="Chen X."/>
            <person name="Bracht J.R."/>
            <person name="Goldman A.D."/>
            <person name="Dolzhenko E."/>
            <person name="Clay D.M."/>
            <person name="Swart E.C."/>
            <person name="Perlman D.H."/>
            <person name="Doak T.G."/>
            <person name="Stuart A."/>
            <person name="Amemiya C.T."/>
            <person name="Sebra R.P."/>
            <person name="Landweber L.F."/>
        </authorList>
    </citation>
    <scope>NUCLEOTIDE SEQUENCE [LARGE SCALE GENOMIC DNA]</scope>
    <source>
        <strain evidence="2">JRB310</strain>
    </source>
</reference>
<gene>
    <name evidence="1" type="ORF">OXYTRIMIC_073</name>
</gene>
<keyword evidence="2" id="KW-1185">Reference proteome</keyword>
<evidence type="ECO:0000313" key="1">
    <source>
        <dbReference type="EMBL" id="KEJ83052.1"/>
    </source>
</evidence>
<dbReference type="AlphaFoldDB" id="A0A073ICE7"/>
<protein>
    <submittedName>
        <fullName evidence="1">Uncharacterized protein</fullName>
    </submittedName>
</protein>
<comment type="caution">
    <text evidence="1">The sequence shown here is derived from an EMBL/GenBank/DDBJ whole genome shotgun (WGS) entry which is preliminary data.</text>
</comment>
<evidence type="ECO:0000313" key="2">
    <source>
        <dbReference type="Proteomes" id="UP000053232"/>
    </source>
</evidence>
<dbReference type="EMBL" id="ARYC01000932">
    <property type="protein sequence ID" value="KEJ83052.1"/>
    <property type="molecule type" value="Genomic_DNA"/>
</dbReference>
<organism evidence="1 2">
    <name type="scientific">Oxytricha trifallax</name>
    <dbReference type="NCBI Taxonomy" id="1172189"/>
    <lineage>
        <taxon>Eukaryota</taxon>
        <taxon>Sar</taxon>
        <taxon>Alveolata</taxon>
        <taxon>Ciliophora</taxon>
        <taxon>Intramacronucleata</taxon>
        <taxon>Spirotrichea</taxon>
        <taxon>Stichotrichia</taxon>
        <taxon>Sporadotrichida</taxon>
        <taxon>Oxytrichidae</taxon>
        <taxon>Oxytrichinae</taxon>
        <taxon>Oxytricha</taxon>
    </lineage>
</organism>